<dbReference type="Gene3D" id="1.10.510.10">
    <property type="entry name" value="Transferase(Phosphotransferase) domain 1"/>
    <property type="match status" value="1"/>
</dbReference>
<dbReference type="InterPro" id="IPR000719">
    <property type="entry name" value="Prot_kinase_dom"/>
</dbReference>
<dbReference type="PANTHER" id="PTHR24058:SF103">
    <property type="entry name" value="SERINE_THREONINE-PROTEIN KINASE PRP4 HOMOLOG"/>
    <property type="match status" value="1"/>
</dbReference>
<feature type="compositionally biased region" description="Basic and acidic residues" evidence="9">
    <location>
        <begin position="330"/>
        <end position="342"/>
    </location>
</feature>
<dbReference type="Pfam" id="PF00069">
    <property type="entry name" value="Pkinase"/>
    <property type="match status" value="1"/>
</dbReference>
<dbReference type="SUPFAM" id="SSF56112">
    <property type="entry name" value="Protein kinase-like (PK-like)"/>
    <property type="match status" value="1"/>
</dbReference>
<gene>
    <name evidence="11" type="primary">PRP4</name>
    <name evidence="11" type="ORF">Q8F55_001847</name>
</gene>
<feature type="compositionally biased region" description="Basic and acidic residues" evidence="9">
    <location>
        <begin position="143"/>
        <end position="156"/>
    </location>
</feature>
<dbReference type="RefSeq" id="XP_069210848.1">
    <property type="nucleotide sequence ID" value="XM_069350462.1"/>
</dbReference>
<evidence type="ECO:0000313" key="11">
    <source>
        <dbReference type="EMBL" id="KAL1410904.1"/>
    </source>
</evidence>
<dbReference type="Gene3D" id="3.30.200.20">
    <property type="entry name" value="Phosphorylase Kinase, domain 1"/>
    <property type="match status" value="1"/>
</dbReference>
<evidence type="ECO:0000256" key="6">
    <source>
        <dbReference type="ARBA" id="ARBA00022840"/>
    </source>
</evidence>
<dbReference type="InterPro" id="IPR017441">
    <property type="entry name" value="Protein_kinase_ATP_BS"/>
</dbReference>
<dbReference type="InterPro" id="IPR011009">
    <property type="entry name" value="Kinase-like_dom_sf"/>
</dbReference>
<feature type="compositionally biased region" description="Basic and acidic residues" evidence="9">
    <location>
        <begin position="11"/>
        <end position="36"/>
    </location>
</feature>
<evidence type="ECO:0000313" key="12">
    <source>
        <dbReference type="Proteomes" id="UP001565368"/>
    </source>
</evidence>
<feature type="compositionally biased region" description="Polar residues" evidence="9">
    <location>
        <begin position="258"/>
        <end position="273"/>
    </location>
</feature>
<dbReference type="EMBL" id="JBBXJM010000002">
    <property type="protein sequence ID" value="KAL1410904.1"/>
    <property type="molecule type" value="Genomic_DNA"/>
</dbReference>
<dbReference type="InterPro" id="IPR044092">
    <property type="entry name" value="STKc_PRP4"/>
</dbReference>
<feature type="compositionally biased region" description="Basic and acidic residues" evidence="9">
    <location>
        <begin position="306"/>
        <end position="322"/>
    </location>
</feature>
<evidence type="ECO:0000259" key="10">
    <source>
        <dbReference type="PROSITE" id="PS50011"/>
    </source>
</evidence>
<accession>A0ABR3Q847</accession>
<dbReference type="SMART" id="SM00220">
    <property type="entry name" value="S_TKc"/>
    <property type="match status" value="1"/>
</dbReference>
<dbReference type="InterPro" id="IPR008271">
    <property type="entry name" value="Ser/Thr_kinase_AS"/>
</dbReference>
<keyword evidence="5" id="KW-0418">Kinase</keyword>
<dbReference type="GeneID" id="95982890"/>
<dbReference type="PROSITE" id="PS00108">
    <property type="entry name" value="PROTEIN_KINASE_ST"/>
    <property type="match status" value="1"/>
</dbReference>
<evidence type="ECO:0000256" key="5">
    <source>
        <dbReference type="ARBA" id="ARBA00022777"/>
    </source>
</evidence>
<reference evidence="11 12" key="1">
    <citation type="submission" date="2023-08" db="EMBL/GenBank/DDBJ databases">
        <title>Annotated Genome Sequence of Vanrija albida AlHP1.</title>
        <authorList>
            <person name="Herzog R."/>
        </authorList>
    </citation>
    <scope>NUCLEOTIDE SEQUENCE [LARGE SCALE GENOMIC DNA]</scope>
    <source>
        <strain evidence="11 12">AlHP1</strain>
    </source>
</reference>
<dbReference type="PANTHER" id="PTHR24058">
    <property type="entry name" value="DUAL SPECIFICITY PROTEIN KINASE"/>
    <property type="match status" value="1"/>
</dbReference>
<dbReference type="CDD" id="cd14135">
    <property type="entry name" value="STKc_PRP4"/>
    <property type="match status" value="1"/>
</dbReference>
<feature type="compositionally biased region" description="Low complexity" evidence="9">
    <location>
        <begin position="187"/>
        <end position="201"/>
    </location>
</feature>
<evidence type="ECO:0000256" key="2">
    <source>
        <dbReference type="ARBA" id="ARBA00022527"/>
    </source>
</evidence>
<protein>
    <recommendedName>
        <fullName evidence="1">non-specific serine/threonine protein kinase</fullName>
        <ecNumber evidence="1">2.7.11.1</ecNumber>
    </recommendedName>
</protein>
<feature type="compositionally biased region" description="Acidic residues" evidence="9">
    <location>
        <begin position="202"/>
        <end position="217"/>
    </location>
</feature>
<evidence type="ECO:0000256" key="7">
    <source>
        <dbReference type="ARBA" id="ARBA00023596"/>
    </source>
</evidence>
<feature type="compositionally biased region" description="Basic and acidic residues" evidence="9">
    <location>
        <begin position="42"/>
        <end position="100"/>
    </location>
</feature>
<keyword evidence="4 8" id="KW-0547">Nucleotide-binding</keyword>
<keyword evidence="2" id="KW-0723">Serine/threonine-protein kinase</keyword>
<dbReference type="GO" id="GO:0004674">
    <property type="term" value="F:protein serine/threonine kinase activity"/>
    <property type="evidence" value="ECO:0007669"/>
    <property type="project" value="UniProtKB-EC"/>
</dbReference>
<evidence type="ECO:0000256" key="4">
    <source>
        <dbReference type="ARBA" id="ARBA00022741"/>
    </source>
</evidence>
<feature type="domain" description="Protein kinase" evidence="10">
    <location>
        <begin position="439"/>
        <end position="768"/>
    </location>
</feature>
<organism evidence="11 12">
    <name type="scientific">Vanrija albida</name>
    <dbReference type="NCBI Taxonomy" id="181172"/>
    <lineage>
        <taxon>Eukaryota</taxon>
        <taxon>Fungi</taxon>
        <taxon>Dikarya</taxon>
        <taxon>Basidiomycota</taxon>
        <taxon>Agaricomycotina</taxon>
        <taxon>Tremellomycetes</taxon>
        <taxon>Trichosporonales</taxon>
        <taxon>Trichosporonaceae</taxon>
        <taxon>Vanrija</taxon>
    </lineage>
</organism>
<dbReference type="InterPro" id="IPR050494">
    <property type="entry name" value="Ser_Thr_dual-spec_kinase"/>
</dbReference>
<sequence length="772" mass="86698">MPPQPTAGTKRPHDDGSAADSRRDRPRDWRDEHLSERNGNGRSDRTDSRDYDRSSPRRDYYSRDRSHYDRDHRDDRRRGYDDRGGQRDSREYRDRDRDRVGFPQRGARPRDDQDSRRGGKEEGEIDSPPRSASPQRRRPSPSRVERERERERERVSSPRKSGFPSISVPPAQSRGEPSKAPRPPVPSVFESAAPPASAAPPVEDEPDVVEEEEDEEAKLEAKRKRREAIMAKFRVGEGSKPPLPASVSSPNPDGGLDSVTSAGIATGVNTETGATPLLKQLGTRSVTGAGTPIGHQPSLASTPLGKDFDLEKHGEQGTENKDGVSAADYDQSREDDRRKDPAAKPAPPAEDEWEEVEIEVEEEDDDVDMFAAFGDEEPVKKMRKVKVRRRKVANGDGFIEIIDKPKSNAAAVLEVVDNVDDTEGYYRITPGELMDDGRYELTYTLGKGMFSAVVKAKVLKAVGQERRQDVVGKEVAIKLMRSQESMYVAGRKEAQILKLLNDADPEDKKHIVRMERTFEHKGHLAIVTESLSMNLRDVIKRFGKDVGLNMRAVRAYAHQMLLALSLMRKCNIVHADIKPDNVLVSENKAVLKVCDLGTAADVSEGEVTPYLVSRFYRAPEIILGLPYDFAIDVWAIGCTLFELYTGKILFPGRSNNHMLLLMMEVKGKIPHRMIKKSSLGNMHFDENNNFISIEKDRITGADVVKTLTISKATRDMRSRIMPHSSVQAKMKEDELKQLQAFVDLLDKCLQLDPVRRISPREALLHPFFAGKV</sequence>
<keyword evidence="6 8" id="KW-0067">ATP-binding</keyword>
<evidence type="ECO:0000256" key="1">
    <source>
        <dbReference type="ARBA" id="ARBA00012513"/>
    </source>
</evidence>
<dbReference type="GO" id="GO:1990904">
    <property type="term" value="C:ribonucleoprotein complex"/>
    <property type="evidence" value="ECO:0007669"/>
    <property type="project" value="UniProtKB-KW"/>
</dbReference>
<dbReference type="EC" id="2.7.11.1" evidence="1"/>
<dbReference type="Proteomes" id="UP001565368">
    <property type="component" value="Unassembled WGS sequence"/>
</dbReference>
<proteinExistence type="inferred from homology"/>
<evidence type="ECO:0000256" key="3">
    <source>
        <dbReference type="ARBA" id="ARBA00022679"/>
    </source>
</evidence>
<name>A0ABR3Q847_9TREE</name>
<comment type="caution">
    <text evidence="11">The sequence shown here is derived from an EMBL/GenBank/DDBJ whole genome shotgun (WGS) entry which is preliminary data.</text>
</comment>
<feature type="compositionally biased region" description="Basic and acidic residues" evidence="9">
    <location>
        <begin position="108"/>
        <end position="122"/>
    </location>
</feature>
<feature type="binding site" evidence="8">
    <location>
        <position position="478"/>
    </location>
    <ligand>
        <name>ATP</name>
        <dbReference type="ChEBI" id="CHEBI:30616"/>
    </ligand>
</feature>
<feature type="region of interest" description="Disordered" evidence="9">
    <location>
        <begin position="1"/>
        <end position="354"/>
    </location>
</feature>
<keyword evidence="12" id="KW-1185">Reference proteome</keyword>
<comment type="similarity">
    <text evidence="7">Belongs to the protein kinase superfamily. CMGC Ser/Thr protein kinase family.</text>
</comment>
<evidence type="ECO:0000256" key="8">
    <source>
        <dbReference type="PROSITE-ProRule" id="PRU10141"/>
    </source>
</evidence>
<keyword evidence="11" id="KW-0687">Ribonucleoprotein</keyword>
<evidence type="ECO:0000256" key="9">
    <source>
        <dbReference type="SAM" id="MobiDB-lite"/>
    </source>
</evidence>
<dbReference type="PROSITE" id="PS00107">
    <property type="entry name" value="PROTEIN_KINASE_ATP"/>
    <property type="match status" value="1"/>
</dbReference>
<keyword evidence="3 11" id="KW-0808">Transferase</keyword>
<dbReference type="PROSITE" id="PS50011">
    <property type="entry name" value="PROTEIN_KINASE_DOM"/>
    <property type="match status" value="1"/>
</dbReference>